<dbReference type="SUPFAM" id="SSF81383">
    <property type="entry name" value="F-box domain"/>
    <property type="match status" value="1"/>
</dbReference>
<protein>
    <submittedName>
        <fullName evidence="2">F-box/FBD/LRR-repeat protein</fullName>
    </submittedName>
</protein>
<evidence type="ECO:0000313" key="3">
    <source>
        <dbReference type="Proteomes" id="UP000236291"/>
    </source>
</evidence>
<dbReference type="PANTHER" id="PTHR31900:SF30">
    <property type="entry name" value="SUPERFAMILY PROTEIN, PUTATIVE-RELATED"/>
    <property type="match status" value="1"/>
</dbReference>
<dbReference type="Pfam" id="PF24758">
    <property type="entry name" value="LRR_At5g56370"/>
    <property type="match status" value="1"/>
</dbReference>
<dbReference type="InterPro" id="IPR001810">
    <property type="entry name" value="F-box_dom"/>
</dbReference>
<sequence>MAESSSSNKLQKPETKIQDRISDLPDCVLTRILSFLPTKISVQTSILSSRWQHLWQHLSVLDFKDDSHYYHYHHSERFKSFAVMVNGVLNLLRNPRGIKKMTLECAYVFSHDQFRRVSVDTWVRSVIGPYLEELNLTLNEDDQGSYFKLPQTLFTSHNLVSLSLAGGISVRVLSSTTVRLPSLKKMIINIGLVEVPSLNALLYGCPIIEVLDLHFRPVCFDKVCVPPSLKRLRIGTKTDVGASLEIDAPDLECLIVRKITFGNVFSMYNLHNVAAAYLDVFARSTGSVISLHDLLNALSGIKHLMLSRSTTKLLLGEPPDLLFGEFRYLIHLDLKFPWFNSNSLLSLLHKCPLLQVLIIQNVKFKEQRPILGCAPQPSVPNCLVSHLNFIQFKGCQGYEDELFFIEYVLQNGLVLETMNVADISLDLQTKYDLLKRLFNVRKACEMCQFTFDTAVYPKV</sequence>
<comment type="caution">
    <text evidence="2">The sequence shown here is derived from an EMBL/GenBank/DDBJ whole genome shotgun (WGS) entry which is preliminary data.</text>
</comment>
<dbReference type="Pfam" id="PF08387">
    <property type="entry name" value="FBD"/>
    <property type="match status" value="1"/>
</dbReference>
<name>A0A2K3NKB5_TRIPR</name>
<dbReference type="InterPro" id="IPR050232">
    <property type="entry name" value="FBL13/AtMIF1-like"/>
</dbReference>
<dbReference type="InterPro" id="IPR055411">
    <property type="entry name" value="LRR_FXL15/At3g58940/PEG3-like"/>
</dbReference>
<dbReference type="InterPro" id="IPR006566">
    <property type="entry name" value="FBD"/>
</dbReference>
<dbReference type="InterPro" id="IPR036047">
    <property type="entry name" value="F-box-like_dom_sf"/>
</dbReference>
<dbReference type="InterPro" id="IPR053781">
    <property type="entry name" value="F-box_AtFBL13-like"/>
</dbReference>
<evidence type="ECO:0000313" key="2">
    <source>
        <dbReference type="EMBL" id="PNY03461.1"/>
    </source>
</evidence>
<proteinExistence type="predicted"/>
<dbReference type="SMART" id="SM00579">
    <property type="entry name" value="FBD"/>
    <property type="match status" value="1"/>
</dbReference>
<dbReference type="STRING" id="57577.A0A2K3NKB5"/>
<dbReference type="EMBL" id="ASHM01022655">
    <property type="protein sequence ID" value="PNY03461.1"/>
    <property type="molecule type" value="Genomic_DNA"/>
</dbReference>
<accession>A0A2K3NKB5</accession>
<reference evidence="2 3" key="1">
    <citation type="journal article" date="2014" name="Am. J. Bot.">
        <title>Genome assembly and annotation for red clover (Trifolium pratense; Fabaceae).</title>
        <authorList>
            <person name="Istvanek J."/>
            <person name="Jaros M."/>
            <person name="Krenek A."/>
            <person name="Repkova J."/>
        </authorList>
    </citation>
    <scope>NUCLEOTIDE SEQUENCE [LARGE SCALE GENOMIC DNA]</scope>
    <source>
        <strain evidence="3">cv. Tatra</strain>
        <tissue evidence="2">Young leaves</tissue>
    </source>
</reference>
<dbReference type="InterPro" id="IPR032675">
    <property type="entry name" value="LRR_dom_sf"/>
</dbReference>
<dbReference type="PANTHER" id="PTHR31900">
    <property type="entry name" value="F-BOX/RNI SUPERFAMILY PROTEIN-RELATED"/>
    <property type="match status" value="1"/>
</dbReference>
<dbReference type="Pfam" id="PF00646">
    <property type="entry name" value="F-box"/>
    <property type="match status" value="1"/>
</dbReference>
<dbReference type="Proteomes" id="UP000236291">
    <property type="component" value="Unassembled WGS sequence"/>
</dbReference>
<dbReference type="AlphaFoldDB" id="A0A2K3NKB5"/>
<dbReference type="Gene3D" id="1.20.1280.50">
    <property type="match status" value="1"/>
</dbReference>
<dbReference type="Gene3D" id="3.80.10.10">
    <property type="entry name" value="Ribonuclease Inhibitor"/>
    <property type="match status" value="1"/>
</dbReference>
<feature type="domain" description="FBD" evidence="1">
    <location>
        <begin position="381"/>
        <end position="452"/>
    </location>
</feature>
<organism evidence="2 3">
    <name type="scientific">Trifolium pratense</name>
    <name type="common">Red clover</name>
    <dbReference type="NCBI Taxonomy" id="57577"/>
    <lineage>
        <taxon>Eukaryota</taxon>
        <taxon>Viridiplantae</taxon>
        <taxon>Streptophyta</taxon>
        <taxon>Embryophyta</taxon>
        <taxon>Tracheophyta</taxon>
        <taxon>Spermatophyta</taxon>
        <taxon>Magnoliopsida</taxon>
        <taxon>eudicotyledons</taxon>
        <taxon>Gunneridae</taxon>
        <taxon>Pentapetalae</taxon>
        <taxon>rosids</taxon>
        <taxon>fabids</taxon>
        <taxon>Fabales</taxon>
        <taxon>Fabaceae</taxon>
        <taxon>Papilionoideae</taxon>
        <taxon>50 kb inversion clade</taxon>
        <taxon>NPAAA clade</taxon>
        <taxon>Hologalegina</taxon>
        <taxon>IRL clade</taxon>
        <taxon>Trifolieae</taxon>
        <taxon>Trifolium</taxon>
    </lineage>
</organism>
<gene>
    <name evidence="2" type="ORF">L195_g026793</name>
</gene>
<evidence type="ECO:0000259" key="1">
    <source>
        <dbReference type="SMART" id="SM00579"/>
    </source>
</evidence>
<dbReference type="SUPFAM" id="SSF52047">
    <property type="entry name" value="RNI-like"/>
    <property type="match status" value="1"/>
</dbReference>
<reference evidence="2 3" key="2">
    <citation type="journal article" date="2017" name="Front. Plant Sci.">
        <title>Gene Classification and Mining of Molecular Markers Useful in Red Clover (Trifolium pratense) Breeding.</title>
        <authorList>
            <person name="Istvanek J."/>
            <person name="Dluhosova J."/>
            <person name="Dluhos P."/>
            <person name="Patkova L."/>
            <person name="Nedelnik J."/>
            <person name="Repkova J."/>
        </authorList>
    </citation>
    <scope>NUCLEOTIDE SEQUENCE [LARGE SCALE GENOMIC DNA]</scope>
    <source>
        <strain evidence="3">cv. Tatra</strain>
        <tissue evidence="2">Young leaves</tissue>
    </source>
</reference>
<dbReference type="CDD" id="cd22160">
    <property type="entry name" value="F-box_AtFBL13-like"/>
    <property type="match status" value="1"/>
</dbReference>